<dbReference type="SUPFAM" id="SSF55811">
    <property type="entry name" value="Nudix"/>
    <property type="match status" value="1"/>
</dbReference>
<accession>A0A6I4TAT0</accession>
<feature type="binding site" evidence="1">
    <location>
        <position position="68"/>
    </location>
    <ligand>
        <name>Mg(2+)</name>
        <dbReference type="ChEBI" id="CHEBI:18420"/>
        <label>1</label>
    </ligand>
</feature>
<proteinExistence type="predicted"/>
<keyword evidence="4" id="KW-1185">Reference proteome</keyword>
<dbReference type="CDD" id="cd24157">
    <property type="entry name" value="NUDIX_GDPMK"/>
    <property type="match status" value="1"/>
</dbReference>
<feature type="binding site" evidence="1">
    <location>
        <position position="121"/>
    </location>
    <ligand>
        <name>Mg(2+)</name>
        <dbReference type="ChEBI" id="CHEBI:18420"/>
        <label>1</label>
    </ligand>
</feature>
<feature type="binding site" evidence="1">
    <location>
        <position position="53"/>
    </location>
    <ligand>
        <name>Mg(2+)</name>
        <dbReference type="ChEBI" id="CHEBI:18420"/>
        <label>1</label>
    </ligand>
</feature>
<dbReference type="InterPro" id="IPR004385">
    <property type="entry name" value="NDP_pyrophosphatase"/>
</dbReference>
<keyword evidence="1" id="KW-0460">Magnesium</keyword>
<organism evidence="3 4">
    <name type="scientific">Altericroceibacterium endophyticum</name>
    <dbReference type="NCBI Taxonomy" id="1808508"/>
    <lineage>
        <taxon>Bacteria</taxon>
        <taxon>Pseudomonadati</taxon>
        <taxon>Pseudomonadota</taxon>
        <taxon>Alphaproteobacteria</taxon>
        <taxon>Sphingomonadales</taxon>
        <taxon>Erythrobacteraceae</taxon>
        <taxon>Altericroceibacterium</taxon>
    </lineage>
</organism>
<gene>
    <name evidence="3" type="ORF">GRI91_15065</name>
</gene>
<dbReference type="GO" id="GO:0016818">
    <property type="term" value="F:hydrolase activity, acting on acid anhydrides, in phosphorus-containing anhydrides"/>
    <property type="evidence" value="ECO:0007669"/>
    <property type="project" value="InterPro"/>
</dbReference>
<dbReference type="NCBIfam" id="TIGR00052">
    <property type="entry name" value="nudix-type nucleoside diphosphatase, YffH/AdpP family"/>
    <property type="match status" value="1"/>
</dbReference>
<dbReference type="EMBL" id="WTYT01000007">
    <property type="protein sequence ID" value="MXO67083.1"/>
    <property type="molecule type" value="Genomic_DNA"/>
</dbReference>
<comment type="cofactor">
    <cofactor evidence="1">
        <name>Mg(2+)</name>
        <dbReference type="ChEBI" id="CHEBI:18420"/>
    </cofactor>
</comment>
<keyword evidence="1" id="KW-0479">Metal-binding</keyword>
<sequence>MPDGAVVERHLLDNGSAAAVLPYDPVRRVALLITQPRAPVIAAGEPPLLEAIAGNLDEMAPDDRIREEAMEEGGVKLSHLQPLTNIWSLAPVSSERIQLYLAEYSLADRTASGGGAPSEHENISVFEIALQDLAMMQQSGTLTDAKTLILVQTLMLREPQLFV</sequence>
<dbReference type="InterPro" id="IPR015797">
    <property type="entry name" value="NUDIX_hydrolase-like_dom_sf"/>
</dbReference>
<protein>
    <submittedName>
        <fullName evidence="3">ADP-ribose pyrophosphatase</fullName>
    </submittedName>
</protein>
<dbReference type="Gene3D" id="3.90.79.10">
    <property type="entry name" value="Nucleoside Triphosphate Pyrophosphohydrolase"/>
    <property type="match status" value="1"/>
</dbReference>
<comment type="caution">
    <text evidence="3">The sequence shown here is derived from an EMBL/GenBank/DDBJ whole genome shotgun (WGS) entry which is preliminary data.</text>
</comment>
<evidence type="ECO:0000313" key="3">
    <source>
        <dbReference type="EMBL" id="MXO67083.1"/>
    </source>
</evidence>
<reference evidence="3 4" key="1">
    <citation type="submission" date="2019-12" db="EMBL/GenBank/DDBJ databases">
        <title>Genomic-based taxomic classification of the family Erythrobacteraceae.</title>
        <authorList>
            <person name="Xu L."/>
        </authorList>
    </citation>
    <scope>NUCLEOTIDE SEQUENCE [LARGE SCALE GENOMIC DNA]</scope>
    <source>
        <strain evidence="3 4">LMG 29518</strain>
    </source>
</reference>
<name>A0A6I4TAT0_9SPHN</name>
<evidence type="ECO:0000313" key="4">
    <source>
        <dbReference type="Proteomes" id="UP000438476"/>
    </source>
</evidence>
<evidence type="ECO:0000256" key="1">
    <source>
        <dbReference type="PIRSR" id="PIRSR604385-2"/>
    </source>
</evidence>
<dbReference type="AlphaFoldDB" id="A0A6I4TAT0"/>
<feature type="short sequence motif" description="Nudix box" evidence="2">
    <location>
        <begin position="54"/>
        <end position="75"/>
    </location>
</feature>
<evidence type="ECO:0000256" key="2">
    <source>
        <dbReference type="PIRSR" id="PIRSR604385-3"/>
    </source>
</evidence>
<feature type="binding site" evidence="1">
    <location>
        <position position="72"/>
    </location>
    <ligand>
        <name>Mg(2+)</name>
        <dbReference type="ChEBI" id="CHEBI:18420"/>
        <label>1</label>
    </ligand>
</feature>
<dbReference type="GO" id="GO:0046872">
    <property type="term" value="F:metal ion binding"/>
    <property type="evidence" value="ECO:0007669"/>
    <property type="project" value="UniProtKB-KW"/>
</dbReference>
<dbReference type="OrthoDB" id="5292471at2"/>
<dbReference type="Proteomes" id="UP000438476">
    <property type="component" value="Unassembled WGS sequence"/>
</dbReference>